<gene>
    <name evidence="1" type="ORF">B5807_07163</name>
</gene>
<dbReference type="Proteomes" id="UP000193240">
    <property type="component" value="Unassembled WGS sequence"/>
</dbReference>
<sequence length="361" mass="38938">MQPKLGRPTVAHVRGLAVTNRSSSRLSQASSLTANNRPHLIIRLMTSIAGRLTYREHIREASALRTKASTNIVTGSRCFIDIYNMRFLPMIPLAFCISEALAQNSTSANNTSCDETFDLKGPLNASALVEVTSEGTPPWYLSVTFGDKRNSSSPDQSIYGFLSTPANSTAHACMRLFHKVLPATGTGSNGDCAGVLSNNCIDFLRRTLALTQSDVSNKNCPNAPSAQDMEKACPPLADTSGSYGAGPFLVSNTSCPSSRLPGSQQPPRDYDNVALFGISGFGDDDSDRLDPSKFTWYDRYIEQPMLWAVSAFEEGESRTSLVCVRPERVEGGSRVPSTSGAGRSRVGWGVVAVVSAFWFVV</sequence>
<evidence type="ECO:0000313" key="2">
    <source>
        <dbReference type="Proteomes" id="UP000193240"/>
    </source>
</evidence>
<name>A0A1Y2LYX9_EPING</name>
<accession>A0A1Y2LYX9</accession>
<evidence type="ECO:0000313" key="1">
    <source>
        <dbReference type="EMBL" id="OSS48973.1"/>
    </source>
</evidence>
<keyword evidence="2" id="KW-1185">Reference proteome</keyword>
<dbReference type="EMBL" id="KZ107845">
    <property type="protein sequence ID" value="OSS48973.1"/>
    <property type="molecule type" value="Genomic_DNA"/>
</dbReference>
<protein>
    <submittedName>
        <fullName evidence="1">Uncharacterized protein</fullName>
    </submittedName>
</protein>
<dbReference type="AlphaFoldDB" id="A0A1Y2LYX9"/>
<organism evidence="1 2">
    <name type="scientific">Epicoccum nigrum</name>
    <name type="common">Soil fungus</name>
    <name type="synonym">Epicoccum purpurascens</name>
    <dbReference type="NCBI Taxonomy" id="105696"/>
    <lineage>
        <taxon>Eukaryota</taxon>
        <taxon>Fungi</taxon>
        <taxon>Dikarya</taxon>
        <taxon>Ascomycota</taxon>
        <taxon>Pezizomycotina</taxon>
        <taxon>Dothideomycetes</taxon>
        <taxon>Pleosporomycetidae</taxon>
        <taxon>Pleosporales</taxon>
        <taxon>Pleosporineae</taxon>
        <taxon>Didymellaceae</taxon>
        <taxon>Epicoccum</taxon>
    </lineage>
</organism>
<proteinExistence type="predicted"/>
<reference evidence="1 2" key="1">
    <citation type="journal article" date="2017" name="Genome Announc.">
        <title>Genome sequence of the saprophytic ascomycete Epicoccum nigrum ICMP 19927 strain isolated from New Zealand.</title>
        <authorList>
            <person name="Fokin M."/>
            <person name="Fleetwood D."/>
            <person name="Weir B.S."/>
            <person name="Villas-Boas S.G."/>
        </authorList>
    </citation>
    <scope>NUCLEOTIDE SEQUENCE [LARGE SCALE GENOMIC DNA]</scope>
    <source>
        <strain evidence="1 2">ICMP 19927</strain>
    </source>
</reference>
<dbReference type="InParanoid" id="A0A1Y2LYX9"/>